<dbReference type="InterPro" id="IPR020845">
    <property type="entry name" value="AMP-binding_CS"/>
</dbReference>
<reference evidence="17 18" key="1">
    <citation type="journal article" date="2011" name="J. Bacteriol.">
        <title>Genome sequence of Methyloversatilis universalis FAM5T, a methylotrophic representative of the order Rhodocyclales.</title>
        <authorList>
            <person name="Kittichotirat W."/>
            <person name="Good N.M."/>
            <person name="Hall R."/>
            <person name="Bringel F."/>
            <person name="Lajus A."/>
            <person name="Medigue C."/>
            <person name="Smalley N.E."/>
            <person name="Beck D."/>
            <person name="Bumgarner R."/>
            <person name="Vuilleumier S."/>
            <person name="Kalyuzhnaya M.G."/>
        </authorList>
    </citation>
    <scope>NUCLEOTIDE SEQUENCE [LARGE SCALE GENOMIC DNA]</scope>
    <source>
        <strain evidence="18">ATCC BAA-1314 / JCM 13912 / FAM5</strain>
    </source>
</reference>
<keyword evidence="10" id="KW-0443">Lipid metabolism</keyword>
<dbReference type="SUPFAM" id="SSF56801">
    <property type="entry name" value="Acetyl-CoA synthetase-like"/>
    <property type="match status" value="1"/>
</dbReference>
<dbReference type="InterPro" id="IPR000873">
    <property type="entry name" value="AMP-dep_synth/lig_dom"/>
</dbReference>
<protein>
    <recommendedName>
        <fullName evidence="13">Long-chain-fatty-acid--CoA ligase</fullName>
        <ecNumber evidence="12">6.2.1.3</ecNumber>
    </recommendedName>
    <alternativeName>
        <fullName evidence="14">Long-chain acyl-CoA synthetase</fullName>
    </alternativeName>
</protein>
<dbReference type="InterPro" id="IPR025110">
    <property type="entry name" value="AMP-bd_C"/>
</dbReference>
<evidence type="ECO:0000256" key="7">
    <source>
        <dbReference type="ARBA" id="ARBA00022832"/>
    </source>
</evidence>
<gene>
    <name evidence="17" type="ORF">METUNv1_02531</name>
</gene>
<evidence type="ECO:0000256" key="8">
    <source>
        <dbReference type="ARBA" id="ARBA00022840"/>
    </source>
</evidence>
<proteinExistence type="inferred from homology"/>
<evidence type="ECO:0000256" key="10">
    <source>
        <dbReference type="ARBA" id="ARBA00023098"/>
    </source>
</evidence>
<feature type="domain" description="AMP-dependent synthetase/ligase" evidence="15">
    <location>
        <begin position="29"/>
        <end position="418"/>
    </location>
</feature>
<dbReference type="OrthoDB" id="9766486at2"/>
<evidence type="ECO:0000256" key="9">
    <source>
        <dbReference type="ARBA" id="ARBA00022842"/>
    </source>
</evidence>
<dbReference type="NCBIfam" id="NF005463">
    <property type="entry name" value="PRK07059.1"/>
    <property type="match status" value="1"/>
</dbReference>
<dbReference type="FunFam" id="3.40.50.12780:FF:000003">
    <property type="entry name" value="Long-chain-fatty-acid--CoA ligase FadD"/>
    <property type="match status" value="1"/>
</dbReference>
<dbReference type="PANTHER" id="PTHR43767">
    <property type="entry name" value="LONG-CHAIN-FATTY-ACID--COA LIGASE"/>
    <property type="match status" value="1"/>
</dbReference>
<accession>F5RE13</accession>
<organism evidence="17 18">
    <name type="scientific">Methyloversatilis universalis (strain ATCC BAA-1314 / DSM 25237 / JCM 13912 / CCUG 52030 / FAM5)</name>
    <dbReference type="NCBI Taxonomy" id="1000565"/>
    <lineage>
        <taxon>Bacteria</taxon>
        <taxon>Pseudomonadati</taxon>
        <taxon>Pseudomonadota</taxon>
        <taxon>Betaproteobacteria</taxon>
        <taxon>Nitrosomonadales</taxon>
        <taxon>Sterolibacteriaceae</taxon>
        <taxon>Methyloversatilis</taxon>
    </lineage>
</organism>
<keyword evidence="5 17" id="KW-0436">Ligase</keyword>
<evidence type="ECO:0000313" key="17">
    <source>
        <dbReference type="EMBL" id="EGK71144.1"/>
    </source>
</evidence>
<dbReference type="EMBL" id="AFHG01000052">
    <property type="protein sequence ID" value="EGK71144.1"/>
    <property type="molecule type" value="Genomic_DNA"/>
</dbReference>
<dbReference type="CDD" id="cd05936">
    <property type="entry name" value="FC-FACS_FadD_like"/>
    <property type="match status" value="1"/>
</dbReference>
<keyword evidence="9" id="KW-0460">Magnesium</keyword>
<dbReference type="Gene3D" id="3.40.50.12780">
    <property type="entry name" value="N-terminal domain of ligase-like"/>
    <property type="match status" value="1"/>
</dbReference>
<evidence type="ECO:0000259" key="15">
    <source>
        <dbReference type="Pfam" id="PF00501"/>
    </source>
</evidence>
<dbReference type="EC" id="6.2.1.3" evidence="12"/>
<evidence type="ECO:0000259" key="16">
    <source>
        <dbReference type="Pfam" id="PF13193"/>
    </source>
</evidence>
<keyword evidence="18" id="KW-1185">Reference proteome</keyword>
<comment type="similarity">
    <text evidence="4">Belongs to the ATP-dependent AMP-binding enzyme family.</text>
</comment>
<evidence type="ECO:0000256" key="6">
    <source>
        <dbReference type="ARBA" id="ARBA00022741"/>
    </source>
</evidence>
<dbReference type="PANTHER" id="PTHR43767:SF8">
    <property type="entry name" value="LONG-CHAIN-FATTY-ACID--COA LIGASE"/>
    <property type="match status" value="1"/>
</dbReference>
<dbReference type="RefSeq" id="WP_008062200.1">
    <property type="nucleotide sequence ID" value="NZ_AFHG01000052.1"/>
</dbReference>
<dbReference type="eggNOG" id="COG0318">
    <property type="taxonomic scope" value="Bacteria"/>
</dbReference>
<dbReference type="Pfam" id="PF00501">
    <property type="entry name" value="AMP-binding"/>
    <property type="match status" value="1"/>
</dbReference>
<evidence type="ECO:0000256" key="12">
    <source>
        <dbReference type="ARBA" id="ARBA00026121"/>
    </source>
</evidence>
<evidence type="ECO:0000256" key="3">
    <source>
        <dbReference type="ARBA" id="ARBA00005005"/>
    </source>
</evidence>
<comment type="caution">
    <text evidence="17">The sequence shown here is derived from an EMBL/GenBank/DDBJ whole genome shotgun (WGS) entry which is preliminary data.</text>
</comment>
<dbReference type="FunFam" id="3.30.300.30:FF:000006">
    <property type="entry name" value="Long-chain-fatty-acid--CoA ligase FadD"/>
    <property type="match status" value="1"/>
</dbReference>
<dbReference type="InterPro" id="IPR050237">
    <property type="entry name" value="ATP-dep_AMP-bd_enzyme"/>
</dbReference>
<keyword evidence="11" id="KW-0472">Membrane</keyword>
<evidence type="ECO:0000256" key="1">
    <source>
        <dbReference type="ARBA" id="ARBA00001946"/>
    </source>
</evidence>
<evidence type="ECO:0000313" key="18">
    <source>
        <dbReference type="Proteomes" id="UP000005019"/>
    </source>
</evidence>
<evidence type="ECO:0000256" key="2">
    <source>
        <dbReference type="ARBA" id="ARBA00004170"/>
    </source>
</evidence>
<dbReference type="GO" id="GO:0005524">
    <property type="term" value="F:ATP binding"/>
    <property type="evidence" value="ECO:0007669"/>
    <property type="project" value="UniProtKB-KW"/>
</dbReference>
<comment type="subcellular location">
    <subcellularLocation>
        <location evidence="2">Membrane</location>
        <topology evidence="2">Peripheral membrane protein</topology>
    </subcellularLocation>
</comment>
<sequence length="560" mass="61021">MEKVWLKSYPEGVPTEIDPSEFMSVGEVFERSCREYAERDAYVCMGHALTYAELDRLSAAFAAYLQSTVGLAPGSRVAIMMPNVLQYPVAMFGALRAGYTIVNCNPLYTPRELEHQLNDSGAEVILVLENFASTLQRVIERTAVRHVIVTAIGDLLGVPKGWIVNAVVRHVKKMVPSYRLPDAVRFNDAIKLGRGHALNPVHVVHEDIAFLQYTGGTTGVAKGAMLTHRNIVSNMMQADAWIRPFMSGRQLVITALPLYHIFALTANCLVFLKLGATNVLITNPRDIPGFVKELGKHRFTVITGVNTLFNALLNNPGFAALDFSGLRVSLGGGMAVQRAVAERWQAVTGQPLIEAYGLTETSPAVCINRPDQKEFNGAIGLPVPSTEISIRNDSGEEVPLGEAGELCVRGPQVMKGYYRRPGETAQVMTADGFLRTGDVATVDADGFVRIVDRKKDMILVSGFNVYPNEVEDVVAACAGVLECCAIGLPDAHSGEVVKVFVVSRDPSLTAEKVIAHCRTQLTAYKIPRQVEFRSELPKTNVGKILRRALKEEAAASGVNK</sequence>
<evidence type="ECO:0000256" key="4">
    <source>
        <dbReference type="ARBA" id="ARBA00006432"/>
    </source>
</evidence>
<comment type="pathway">
    <text evidence="3">Lipid metabolism; fatty acid beta-oxidation.</text>
</comment>
<dbReference type="GO" id="GO:0004467">
    <property type="term" value="F:long-chain fatty acid-CoA ligase activity"/>
    <property type="evidence" value="ECO:0007669"/>
    <property type="project" value="UniProtKB-EC"/>
</dbReference>
<dbReference type="PROSITE" id="PS00455">
    <property type="entry name" value="AMP_BINDING"/>
    <property type="match status" value="1"/>
</dbReference>
<name>F5RE13_METUF</name>
<keyword evidence="8" id="KW-0067">ATP-binding</keyword>
<keyword evidence="7" id="KW-0276">Fatty acid metabolism</keyword>
<dbReference type="AlphaFoldDB" id="F5RE13"/>
<evidence type="ECO:0000256" key="5">
    <source>
        <dbReference type="ARBA" id="ARBA00022598"/>
    </source>
</evidence>
<feature type="domain" description="AMP-binding enzyme C-terminal" evidence="16">
    <location>
        <begin position="469"/>
        <end position="543"/>
    </location>
</feature>
<evidence type="ECO:0000256" key="14">
    <source>
        <dbReference type="ARBA" id="ARBA00042773"/>
    </source>
</evidence>
<dbReference type="InterPro" id="IPR045851">
    <property type="entry name" value="AMP-bd_C_sf"/>
</dbReference>
<evidence type="ECO:0000256" key="11">
    <source>
        <dbReference type="ARBA" id="ARBA00023136"/>
    </source>
</evidence>
<keyword evidence="6" id="KW-0547">Nucleotide-binding</keyword>
<dbReference type="Gene3D" id="3.30.300.30">
    <property type="match status" value="1"/>
</dbReference>
<evidence type="ECO:0000256" key="13">
    <source>
        <dbReference type="ARBA" id="ARBA00039545"/>
    </source>
</evidence>
<dbReference type="GO" id="GO:0016020">
    <property type="term" value="C:membrane"/>
    <property type="evidence" value="ECO:0007669"/>
    <property type="project" value="UniProtKB-SubCell"/>
</dbReference>
<dbReference type="STRING" id="1000565.METUNv1_02531"/>
<dbReference type="Pfam" id="PF13193">
    <property type="entry name" value="AMP-binding_C"/>
    <property type="match status" value="1"/>
</dbReference>
<dbReference type="InterPro" id="IPR042099">
    <property type="entry name" value="ANL_N_sf"/>
</dbReference>
<dbReference type="Proteomes" id="UP000005019">
    <property type="component" value="Unassembled WGS sequence"/>
</dbReference>
<comment type="cofactor">
    <cofactor evidence="1">
        <name>Mg(2+)</name>
        <dbReference type="ChEBI" id="CHEBI:18420"/>
    </cofactor>
</comment>